<keyword evidence="2" id="KW-1185">Reference proteome</keyword>
<evidence type="ECO:0000313" key="1">
    <source>
        <dbReference type="EMBL" id="REE01235.1"/>
    </source>
</evidence>
<dbReference type="OrthoDB" id="979653at2"/>
<organism evidence="1 2">
    <name type="scientific">Marinoscillum furvescens DSM 4134</name>
    <dbReference type="NCBI Taxonomy" id="1122208"/>
    <lineage>
        <taxon>Bacteria</taxon>
        <taxon>Pseudomonadati</taxon>
        <taxon>Bacteroidota</taxon>
        <taxon>Cytophagia</taxon>
        <taxon>Cytophagales</taxon>
        <taxon>Reichenbachiellaceae</taxon>
        <taxon>Marinoscillum</taxon>
    </lineage>
</organism>
<dbReference type="Proteomes" id="UP000256779">
    <property type="component" value="Unassembled WGS sequence"/>
</dbReference>
<name>A0A3D9L5C2_MARFU</name>
<dbReference type="EMBL" id="QREG01000004">
    <property type="protein sequence ID" value="REE01235.1"/>
    <property type="molecule type" value="Genomic_DNA"/>
</dbReference>
<sequence length="166" mass="19943">MHQYQDKYFDQDKNSILRAAQGFVEPQLLQRWVEIAFDGYMQMENPMGLVDDFILKLKSVEVFDTTFLQELYEIVSAIYRYERGNNQLEIIWDGRSHYEVYAEAWSETFEEWMKYFCLKPEIYRAIIKACILKQGTNSKFLYYGVRRTILSHFKLKITRNKMLKAA</sequence>
<comment type="caution">
    <text evidence="1">The sequence shown here is derived from an EMBL/GenBank/DDBJ whole genome shotgun (WGS) entry which is preliminary data.</text>
</comment>
<evidence type="ECO:0000313" key="2">
    <source>
        <dbReference type="Proteomes" id="UP000256779"/>
    </source>
</evidence>
<proteinExistence type="predicted"/>
<dbReference type="RefSeq" id="WP_115867310.1">
    <property type="nucleotide sequence ID" value="NZ_QREG01000004.1"/>
</dbReference>
<reference evidence="1 2" key="1">
    <citation type="submission" date="2018-07" db="EMBL/GenBank/DDBJ databases">
        <title>Genomic Encyclopedia of Type Strains, Phase IV (KMG-IV): sequencing the most valuable type-strain genomes for metagenomic binning, comparative biology and taxonomic classification.</title>
        <authorList>
            <person name="Goeker M."/>
        </authorList>
    </citation>
    <scope>NUCLEOTIDE SEQUENCE [LARGE SCALE GENOMIC DNA]</scope>
    <source>
        <strain evidence="1 2">DSM 4134</strain>
    </source>
</reference>
<dbReference type="AlphaFoldDB" id="A0A3D9L5C2"/>
<accession>A0A3D9L5C2</accession>
<gene>
    <name evidence="1" type="ORF">C7460_104255</name>
</gene>
<protein>
    <submittedName>
        <fullName evidence="1">Uncharacterized protein</fullName>
    </submittedName>
</protein>